<comment type="caution">
    <text evidence="1">The sequence shown here is derived from an EMBL/GenBank/DDBJ whole genome shotgun (WGS) entry which is preliminary data.</text>
</comment>
<dbReference type="EMBL" id="MU393497">
    <property type="protein sequence ID" value="KAI4863771.1"/>
    <property type="molecule type" value="Genomic_DNA"/>
</dbReference>
<protein>
    <submittedName>
        <fullName evidence="1">Uncharacterized protein</fullName>
    </submittedName>
</protein>
<accession>A0ACB9YXG3</accession>
<evidence type="ECO:0000313" key="1">
    <source>
        <dbReference type="EMBL" id="KAI4863771.1"/>
    </source>
</evidence>
<evidence type="ECO:0000313" key="2">
    <source>
        <dbReference type="Proteomes" id="UP001497700"/>
    </source>
</evidence>
<organism evidence="1 2">
    <name type="scientific">Hypoxylon rubiginosum</name>
    <dbReference type="NCBI Taxonomy" id="110542"/>
    <lineage>
        <taxon>Eukaryota</taxon>
        <taxon>Fungi</taxon>
        <taxon>Dikarya</taxon>
        <taxon>Ascomycota</taxon>
        <taxon>Pezizomycotina</taxon>
        <taxon>Sordariomycetes</taxon>
        <taxon>Xylariomycetidae</taxon>
        <taxon>Xylariales</taxon>
        <taxon>Hypoxylaceae</taxon>
        <taxon>Hypoxylon</taxon>
    </lineage>
</organism>
<reference evidence="1 2" key="1">
    <citation type="journal article" date="2022" name="New Phytol.">
        <title>Ecological generalism drives hyperdiversity of secondary metabolite gene clusters in xylarialean endophytes.</title>
        <authorList>
            <person name="Franco M.E.E."/>
            <person name="Wisecaver J.H."/>
            <person name="Arnold A.E."/>
            <person name="Ju Y.M."/>
            <person name="Slot J.C."/>
            <person name="Ahrendt S."/>
            <person name="Moore L.P."/>
            <person name="Eastman K.E."/>
            <person name="Scott K."/>
            <person name="Konkel Z."/>
            <person name="Mondo S.J."/>
            <person name="Kuo A."/>
            <person name="Hayes R.D."/>
            <person name="Haridas S."/>
            <person name="Andreopoulos B."/>
            <person name="Riley R."/>
            <person name="LaButti K."/>
            <person name="Pangilinan J."/>
            <person name="Lipzen A."/>
            <person name="Amirebrahimi M."/>
            <person name="Yan J."/>
            <person name="Adam C."/>
            <person name="Keymanesh K."/>
            <person name="Ng V."/>
            <person name="Louie K."/>
            <person name="Northen T."/>
            <person name="Drula E."/>
            <person name="Henrissat B."/>
            <person name="Hsieh H.M."/>
            <person name="Youens-Clark K."/>
            <person name="Lutzoni F."/>
            <person name="Miadlikowska J."/>
            <person name="Eastwood D.C."/>
            <person name="Hamelin R.C."/>
            <person name="Grigoriev I.V."/>
            <person name="U'Ren J.M."/>
        </authorList>
    </citation>
    <scope>NUCLEOTIDE SEQUENCE [LARGE SCALE GENOMIC DNA]</scope>
    <source>
        <strain evidence="1 2">CBS 119005</strain>
    </source>
</reference>
<keyword evidence="2" id="KW-1185">Reference proteome</keyword>
<gene>
    <name evidence="1" type="ORF">F4820DRAFT_449621</name>
</gene>
<dbReference type="Proteomes" id="UP001497700">
    <property type="component" value="Unassembled WGS sequence"/>
</dbReference>
<name>A0ACB9YXG3_9PEZI</name>
<proteinExistence type="predicted"/>
<sequence>MANSKAIPRERRAVLQRLYDDLCVWLNFDDETKHYVRQLLDSDFVKPFFKEYRRDYLEAAAEIEDVDCGALQQWCRSANAFALPAYAGSAAPGKQGWTALDHAARFLVRVLRFSWRNDGEWTHGRYDPDTDRDGESETEFFQVWSVLMYLQAEWEAANLDEWDVGHLTQRSVR</sequence>